<sequence>MYFKKITGEKCYLSPIDTSDYEKYTEWLNDPEVAIGLSLMPKVIGIQFEKDALNDLVKDGYNFAIIDSKSNELIGNCGFPSTDLRNRHGEVGIFIGNKSYWGKGYGVEALTLLLDFGFNVINLESIHLVAYGFNESAIKCYRKVGFKECGRIRNAYTLAGNKYDQIIMDILSSEFKPNHLKQFINKKLGI</sequence>
<organism evidence="2 3">
    <name type="scientific">Hathewaya histolytica</name>
    <name type="common">Clostridium histolyticum</name>
    <dbReference type="NCBI Taxonomy" id="1498"/>
    <lineage>
        <taxon>Bacteria</taxon>
        <taxon>Bacillati</taxon>
        <taxon>Bacillota</taxon>
        <taxon>Clostridia</taxon>
        <taxon>Eubacteriales</taxon>
        <taxon>Clostridiaceae</taxon>
        <taxon>Hathewaya</taxon>
    </lineage>
</organism>
<proteinExistence type="predicted"/>
<dbReference type="PANTHER" id="PTHR43415">
    <property type="entry name" value="SPERMIDINE N(1)-ACETYLTRANSFERASE"/>
    <property type="match status" value="1"/>
</dbReference>
<keyword evidence="2" id="KW-0012">Acyltransferase</keyword>
<dbReference type="SUPFAM" id="SSF55729">
    <property type="entry name" value="Acyl-CoA N-acyltransferases (Nat)"/>
    <property type="match status" value="1"/>
</dbReference>
<dbReference type="Pfam" id="PF13302">
    <property type="entry name" value="Acetyltransf_3"/>
    <property type="match status" value="1"/>
</dbReference>
<keyword evidence="3" id="KW-1185">Reference proteome</keyword>
<feature type="domain" description="N-acetyltransferase" evidence="1">
    <location>
        <begin position="11"/>
        <end position="169"/>
    </location>
</feature>
<dbReference type="PANTHER" id="PTHR43415:SF3">
    <property type="entry name" value="GNAT-FAMILY ACETYLTRANSFERASE"/>
    <property type="match status" value="1"/>
</dbReference>
<name>A0A4U9QX21_HATHI</name>
<dbReference type="InterPro" id="IPR016181">
    <property type="entry name" value="Acyl_CoA_acyltransferase"/>
</dbReference>
<evidence type="ECO:0000259" key="1">
    <source>
        <dbReference type="PROSITE" id="PS51186"/>
    </source>
</evidence>
<dbReference type="GO" id="GO:0004145">
    <property type="term" value="F:diamine N-acetyltransferase activity"/>
    <property type="evidence" value="ECO:0007669"/>
    <property type="project" value="UniProtKB-EC"/>
</dbReference>
<dbReference type="PROSITE" id="PS51186">
    <property type="entry name" value="GNAT"/>
    <property type="match status" value="1"/>
</dbReference>
<protein>
    <submittedName>
        <fullName evidence="2">N-acetyltransferase GCN5</fullName>
        <ecNumber evidence="2">2.3.1.57</ecNumber>
    </submittedName>
</protein>
<dbReference type="OrthoDB" id="9795206at2"/>
<evidence type="ECO:0000313" key="2">
    <source>
        <dbReference type="EMBL" id="VTQ83255.1"/>
    </source>
</evidence>
<evidence type="ECO:0000313" key="3">
    <source>
        <dbReference type="Proteomes" id="UP000308489"/>
    </source>
</evidence>
<dbReference type="InterPro" id="IPR000182">
    <property type="entry name" value="GNAT_dom"/>
</dbReference>
<accession>A0A4U9QX21</accession>
<keyword evidence="2" id="KW-0808">Transferase</keyword>
<dbReference type="Gene3D" id="3.40.630.30">
    <property type="match status" value="1"/>
</dbReference>
<dbReference type="Proteomes" id="UP000308489">
    <property type="component" value="Chromosome 1"/>
</dbReference>
<dbReference type="KEGG" id="hhw:NCTC503_00317"/>
<reference evidence="2 3" key="1">
    <citation type="submission" date="2019-05" db="EMBL/GenBank/DDBJ databases">
        <authorList>
            <consortium name="Pathogen Informatics"/>
        </authorList>
    </citation>
    <scope>NUCLEOTIDE SEQUENCE [LARGE SCALE GENOMIC DNA]</scope>
    <source>
        <strain evidence="2 3">NCTC503</strain>
    </source>
</reference>
<dbReference type="RefSeq" id="WP_138209134.1">
    <property type="nucleotide sequence ID" value="NZ_CBCRUQ010000015.1"/>
</dbReference>
<dbReference type="AlphaFoldDB" id="A0A4U9QX21"/>
<gene>
    <name evidence="2" type="primary">speG_2</name>
    <name evidence="2" type="ORF">NCTC503_00317</name>
</gene>
<dbReference type="EC" id="2.3.1.57" evidence="2"/>
<dbReference type="EMBL" id="LR590481">
    <property type="protein sequence ID" value="VTQ83255.1"/>
    <property type="molecule type" value="Genomic_DNA"/>
</dbReference>